<dbReference type="Proteomes" id="UP000298030">
    <property type="component" value="Unassembled WGS sequence"/>
</dbReference>
<protein>
    <submittedName>
        <fullName evidence="2">Uncharacterized protein</fullName>
    </submittedName>
</protein>
<evidence type="ECO:0000313" key="3">
    <source>
        <dbReference type="Proteomes" id="UP000298030"/>
    </source>
</evidence>
<accession>A0A4Y7R5C5</accession>
<evidence type="ECO:0000256" key="1">
    <source>
        <dbReference type="SAM" id="MobiDB-lite"/>
    </source>
</evidence>
<reference evidence="2 3" key="1">
    <citation type="journal article" date="2019" name="Nat. Ecol. Evol.">
        <title>Megaphylogeny resolves global patterns of mushroom evolution.</title>
        <authorList>
            <person name="Varga T."/>
            <person name="Krizsan K."/>
            <person name="Foldi C."/>
            <person name="Dima B."/>
            <person name="Sanchez-Garcia M."/>
            <person name="Sanchez-Ramirez S."/>
            <person name="Szollosi G.J."/>
            <person name="Szarkandi J.G."/>
            <person name="Papp V."/>
            <person name="Albert L."/>
            <person name="Andreopoulos W."/>
            <person name="Angelini C."/>
            <person name="Antonin V."/>
            <person name="Barry K.W."/>
            <person name="Bougher N.L."/>
            <person name="Buchanan P."/>
            <person name="Buyck B."/>
            <person name="Bense V."/>
            <person name="Catcheside P."/>
            <person name="Chovatia M."/>
            <person name="Cooper J."/>
            <person name="Damon W."/>
            <person name="Desjardin D."/>
            <person name="Finy P."/>
            <person name="Geml J."/>
            <person name="Haridas S."/>
            <person name="Hughes K."/>
            <person name="Justo A."/>
            <person name="Karasinski D."/>
            <person name="Kautmanova I."/>
            <person name="Kiss B."/>
            <person name="Kocsube S."/>
            <person name="Kotiranta H."/>
            <person name="LaButti K.M."/>
            <person name="Lechner B.E."/>
            <person name="Liimatainen K."/>
            <person name="Lipzen A."/>
            <person name="Lukacs Z."/>
            <person name="Mihaltcheva S."/>
            <person name="Morgado L.N."/>
            <person name="Niskanen T."/>
            <person name="Noordeloos M.E."/>
            <person name="Ohm R.A."/>
            <person name="Ortiz-Santana B."/>
            <person name="Ovrebo C."/>
            <person name="Racz N."/>
            <person name="Riley R."/>
            <person name="Savchenko A."/>
            <person name="Shiryaev A."/>
            <person name="Soop K."/>
            <person name="Spirin V."/>
            <person name="Szebenyi C."/>
            <person name="Tomsovsky M."/>
            <person name="Tulloss R.E."/>
            <person name="Uehling J."/>
            <person name="Grigoriev I.V."/>
            <person name="Vagvolgyi C."/>
            <person name="Papp T."/>
            <person name="Martin F.M."/>
            <person name="Miettinen O."/>
            <person name="Hibbett D.S."/>
            <person name="Nagy L.G."/>
        </authorList>
    </citation>
    <scope>NUCLEOTIDE SEQUENCE [LARGE SCALE GENOMIC DNA]</scope>
    <source>
        <strain evidence="2 3">FP101781</strain>
    </source>
</reference>
<evidence type="ECO:0000313" key="2">
    <source>
        <dbReference type="EMBL" id="TEB03953.1"/>
    </source>
</evidence>
<gene>
    <name evidence="2" type="ORF">FA13DRAFT_1723543</name>
</gene>
<comment type="caution">
    <text evidence="2">The sequence shown here is derived from an EMBL/GenBank/DDBJ whole genome shotgun (WGS) entry which is preliminary data.</text>
</comment>
<keyword evidence="3" id="KW-1185">Reference proteome</keyword>
<organism evidence="2 3">
    <name type="scientific">Coprinellus micaceus</name>
    <name type="common">Glistening ink-cap mushroom</name>
    <name type="synonym">Coprinus micaceus</name>
    <dbReference type="NCBI Taxonomy" id="71717"/>
    <lineage>
        <taxon>Eukaryota</taxon>
        <taxon>Fungi</taxon>
        <taxon>Dikarya</taxon>
        <taxon>Basidiomycota</taxon>
        <taxon>Agaricomycotina</taxon>
        <taxon>Agaricomycetes</taxon>
        <taxon>Agaricomycetidae</taxon>
        <taxon>Agaricales</taxon>
        <taxon>Agaricineae</taxon>
        <taxon>Psathyrellaceae</taxon>
        <taxon>Coprinellus</taxon>
    </lineage>
</organism>
<feature type="region of interest" description="Disordered" evidence="1">
    <location>
        <begin position="241"/>
        <end position="260"/>
    </location>
</feature>
<sequence>MGVLTCPHHLYPISKGSLSSPSWTHGVASFWDRRSTNVALGQYATGLQILTTTLALSALTSSFGVPPPNYVLVPTVARILVNVLHLVIGLHMSMQGRPVDCYSLAHRRHIHAPLAYIRAFEERCTKALTVRVISARALEEIFVLLSFQGSDHILRGADEGLSRLLGLMFMMIAMPEEYVDDGSRAKPGWVYAARGACKLGDRRGEIFSLRLRAFDLERHCPQGSCLIILVITKSDGTPAFLPPNKGEVKPSSGGLECQRS</sequence>
<dbReference type="AlphaFoldDB" id="A0A4Y7R5C5"/>
<proteinExistence type="predicted"/>
<dbReference type="EMBL" id="QPFP01000689">
    <property type="protein sequence ID" value="TEB03953.1"/>
    <property type="molecule type" value="Genomic_DNA"/>
</dbReference>
<name>A0A4Y7R5C5_COPMI</name>